<accession>A0A0A9E5W1</accession>
<reference evidence="3" key="2">
    <citation type="journal article" date="2015" name="Data Brief">
        <title>Shoot transcriptome of the giant reed, Arundo donax.</title>
        <authorList>
            <person name="Barrero R.A."/>
            <person name="Guerrero F.D."/>
            <person name="Moolhuijzen P."/>
            <person name="Goolsby J.A."/>
            <person name="Tidwell J."/>
            <person name="Bellgard S.E."/>
            <person name="Bellgard M.I."/>
        </authorList>
    </citation>
    <scope>NUCLEOTIDE SEQUENCE</scope>
    <source>
        <tissue evidence="3">Shoot tissue taken approximately 20 cm above the soil surface</tissue>
    </source>
</reference>
<keyword evidence="2" id="KW-0812">Transmembrane</keyword>
<keyword evidence="2" id="KW-1133">Transmembrane helix</keyword>
<name>A0A0A9E5W1_ARUDO</name>
<dbReference type="AlphaFoldDB" id="A0A0A9E5W1"/>
<reference evidence="3" key="1">
    <citation type="submission" date="2014-09" db="EMBL/GenBank/DDBJ databases">
        <authorList>
            <person name="Magalhaes I.L.F."/>
            <person name="Oliveira U."/>
            <person name="Santos F.R."/>
            <person name="Vidigal T.H.D.A."/>
            <person name="Brescovit A.D."/>
            <person name="Santos A.J."/>
        </authorList>
    </citation>
    <scope>NUCLEOTIDE SEQUENCE</scope>
    <source>
        <tissue evidence="3">Shoot tissue taken approximately 20 cm above the soil surface</tissue>
    </source>
</reference>
<feature type="region of interest" description="Disordered" evidence="1">
    <location>
        <begin position="1"/>
        <end position="25"/>
    </location>
</feature>
<proteinExistence type="predicted"/>
<organism evidence="3">
    <name type="scientific">Arundo donax</name>
    <name type="common">Giant reed</name>
    <name type="synonym">Donax arundinaceus</name>
    <dbReference type="NCBI Taxonomy" id="35708"/>
    <lineage>
        <taxon>Eukaryota</taxon>
        <taxon>Viridiplantae</taxon>
        <taxon>Streptophyta</taxon>
        <taxon>Embryophyta</taxon>
        <taxon>Tracheophyta</taxon>
        <taxon>Spermatophyta</taxon>
        <taxon>Magnoliopsida</taxon>
        <taxon>Liliopsida</taxon>
        <taxon>Poales</taxon>
        <taxon>Poaceae</taxon>
        <taxon>PACMAD clade</taxon>
        <taxon>Arundinoideae</taxon>
        <taxon>Arundineae</taxon>
        <taxon>Arundo</taxon>
    </lineage>
</organism>
<evidence type="ECO:0000256" key="1">
    <source>
        <dbReference type="SAM" id="MobiDB-lite"/>
    </source>
</evidence>
<evidence type="ECO:0000256" key="2">
    <source>
        <dbReference type="SAM" id="Phobius"/>
    </source>
</evidence>
<feature type="transmembrane region" description="Helical" evidence="2">
    <location>
        <begin position="33"/>
        <end position="55"/>
    </location>
</feature>
<evidence type="ECO:0000313" key="3">
    <source>
        <dbReference type="EMBL" id="JAD96114.1"/>
    </source>
</evidence>
<protein>
    <submittedName>
        <fullName evidence="3">Uncharacterized protein</fullName>
    </submittedName>
</protein>
<sequence>MSSSSCARDHTSSRITSTGPRSLGPNLSCHSGIWLYAPSTMLLLICSHNFILMVSKFADCDIVSKKILSLK</sequence>
<keyword evidence="2" id="KW-0472">Membrane</keyword>
<dbReference type="EMBL" id="GBRH01201781">
    <property type="protein sequence ID" value="JAD96114.1"/>
    <property type="molecule type" value="Transcribed_RNA"/>
</dbReference>